<evidence type="ECO:0000313" key="1">
    <source>
        <dbReference type="EMBL" id="PJB84052.1"/>
    </source>
</evidence>
<accession>A0A2M8DA64</accession>
<organism evidence="1 2">
    <name type="scientific">Candidatus Yonathbacteria bacterium CG_4_9_14_0_8_um_filter_46_47</name>
    <dbReference type="NCBI Taxonomy" id="1975106"/>
    <lineage>
        <taxon>Bacteria</taxon>
        <taxon>Candidatus Yonathiibacteriota</taxon>
    </lineage>
</organism>
<dbReference type="AlphaFoldDB" id="A0A2M8DA64"/>
<proteinExistence type="predicted"/>
<name>A0A2M8DA64_9BACT</name>
<comment type="caution">
    <text evidence="1">The sequence shown here is derived from an EMBL/GenBank/DDBJ whole genome shotgun (WGS) entry which is preliminary data.</text>
</comment>
<protein>
    <submittedName>
        <fullName evidence="1">Uncharacterized protein</fullName>
    </submittedName>
</protein>
<gene>
    <name evidence="1" type="ORF">CO088_00240</name>
</gene>
<dbReference type="Proteomes" id="UP000229236">
    <property type="component" value="Unassembled WGS sequence"/>
</dbReference>
<evidence type="ECO:0000313" key="2">
    <source>
        <dbReference type="Proteomes" id="UP000229236"/>
    </source>
</evidence>
<reference evidence="2" key="1">
    <citation type="submission" date="2017-09" db="EMBL/GenBank/DDBJ databases">
        <title>Depth-based differentiation of microbial function through sediment-hosted aquifers and enrichment of novel symbionts in the deep terrestrial subsurface.</title>
        <authorList>
            <person name="Probst A.J."/>
            <person name="Ladd B."/>
            <person name="Jarett J.K."/>
            <person name="Geller-Mcgrath D.E."/>
            <person name="Sieber C.M.K."/>
            <person name="Emerson J.B."/>
            <person name="Anantharaman K."/>
            <person name="Thomas B.C."/>
            <person name="Malmstrom R."/>
            <person name="Stieglmeier M."/>
            <person name="Klingl A."/>
            <person name="Woyke T."/>
            <person name="Ryan C.M."/>
            <person name="Banfield J.F."/>
        </authorList>
    </citation>
    <scope>NUCLEOTIDE SEQUENCE [LARGE SCALE GENOMIC DNA]</scope>
</reference>
<dbReference type="EMBL" id="PFTM01000008">
    <property type="protein sequence ID" value="PJB84052.1"/>
    <property type="molecule type" value="Genomic_DNA"/>
</dbReference>
<sequence>MLDLLGIGCSFFSFSKGGYRMEAMIGEYELSARSVSLRHRGYLEKFWFEEGRDSSFDASCRAALIVEGIGENVCPVDGEWVAFSIVGAIVATAARMNIVPPKEPNFHWRNEMAFHLWDALWHFVPENGNIINSTLLASLMRSFLPREHSSTPSRKTSWMSDFVYFWKTYSHPESFAGPVSRISRKSLIDGRRLSRRLPEEIIEPIKTIGNHVPYMLGIAVASVKRVDKI</sequence>